<dbReference type="EMBL" id="CP134050">
    <property type="protein sequence ID" value="WNC14614.1"/>
    <property type="molecule type" value="Genomic_DNA"/>
</dbReference>
<dbReference type="Gene3D" id="3.40.190.10">
    <property type="entry name" value="Periplasmic binding protein-like II"/>
    <property type="match status" value="1"/>
</dbReference>
<keyword evidence="4" id="KW-0175">Coiled coil</keyword>
<dbReference type="PANTHER" id="PTHR30290:SF9">
    <property type="entry name" value="OLIGOPEPTIDE-BINDING PROTEIN APPA"/>
    <property type="match status" value="1"/>
</dbReference>
<dbReference type="PANTHER" id="PTHR30290">
    <property type="entry name" value="PERIPLASMIC BINDING COMPONENT OF ABC TRANSPORTER"/>
    <property type="match status" value="1"/>
</dbReference>
<dbReference type="Gene3D" id="3.90.76.10">
    <property type="entry name" value="Dipeptide-binding Protein, Domain 1"/>
    <property type="match status" value="1"/>
</dbReference>
<evidence type="ECO:0000256" key="4">
    <source>
        <dbReference type="SAM" id="Coils"/>
    </source>
</evidence>
<feature type="chain" id="PRO_5045387755" evidence="6">
    <location>
        <begin position="30"/>
        <end position="530"/>
    </location>
</feature>
<feature type="coiled-coil region" evidence="4">
    <location>
        <begin position="466"/>
        <end position="493"/>
    </location>
</feature>
<dbReference type="CDD" id="cd08498">
    <property type="entry name" value="PBP2_NikA_DppA_OppA_like_2"/>
    <property type="match status" value="1"/>
</dbReference>
<gene>
    <name evidence="8" type="ORF">RGB73_28795</name>
</gene>
<dbReference type="Pfam" id="PF00496">
    <property type="entry name" value="SBP_bac_5"/>
    <property type="match status" value="1"/>
</dbReference>
<evidence type="ECO:0000256" key="3">
    <source>
        <dbReference type="ARBA" id="ARBA00022729"/>
    </source>
</evidence>
<keyword evidence="2" id="KW-0813">Transport</keyword>
<reference evidence="8 9" key="1">
    <citation type="submission" date="2023-09" db="EMBL/GenBank/DDBJ databases">
        <title>Complete Genome and Methylome dissection of Bacillus brevis NEB573 original source of BbsI restriction endonuclease.</title>
        <authorList>
            <person name="Fomenkov A."/>
            <person name="Roberts R.D."/>
        </authorList>
    </citation>
    <scope>NUCLEOTIDE SEQUENCE [LARGE SCALE GENOMIC DNA]</scope>
    <source>
        <strain evidence="8 9">NEB573</strain>
    </source>
</reference>
<evidence type="ECO:0000256" key="1">
    <source>
        <dbReference type="ARBA" id="ARBA00005695"/>
    </source>
</evidence>
<comment type="similarity">
    <text evidence="1">Belongs to the bacterial solute-binding protein 5 family.</text>
</comment>
<protein>
    <submittedName>
        <fullName evidence="8">ABC transporter substrate-binding protein</fullName>
    </submittedName>
</protein>
<feature type="domain" description="Solute-binding protein family 5" evidence="7">
    <location>
        <begin position="96"/>
        <end position="451"/>
    </location>
</feature>
<keyword evidence="3 6" id="KW-0732">Signal</keyword>
<name>A0ABY9T404_BREBE</name>
<dbReference type="RefSeq" id="WP_310766977.1">
    <property type="nucleotide sequence ID" value="NZ_CP134050.1"/>
</dbReference>
<dbReference type="SUPFAM" id="SSF53850">
    <property type="entry name" value="Periplasmic binding protein-like II"/>
    <property type="match status" value="1"/>
</dbReference>
<evidence type="ECO:0000259" key="7">
    <source>
        <dbReference type="Pfam" id="PF00496"/>
    </source>
</evidence>
<accession>A0ABY9T404</accession>
<evidence type="ECO:0000256" key="6">
    <source>
        <dbReference type="SAM" id="SignalP"/>
    </source>
</evidence>
<dbReference type="InterPro" id="IPR039424">
    <property type="entry name" value="SBP_5"/>
</dbReference>
<evidence type="ECO:0000313" key="9">
    <source>
        <dbReference type="Proteomes" id="UP001256827"/>
    </source>
</evidence>
<dbReference type="InterPro" id="IPR030678">
    <property type="entry name" value="Peptide/Ni-bd"/>
</dbReference>
<proteinExistence type="inferred from homology"/>
<dbReference type="PIRSF" id="PIRSF002741">
    <property type="entry name" value="MppA"/>
    <property type="match status" value="1"/>
</dbReference>
<organism evidence="8 9">
    <name type="scientific">Brevibacillus brevis</name>
    <name type="common">Bacillus brevis</name>
    <dbReference type="NCBI Taxonomy" id="1393"/>
    <lineage>
        <taxon>Bacteria</taxon>
        <taxon>Bacillati</taxon>
        <taxon>Bacillota</taxon>
        <taxon>Bacilli</taxon>
        <taxon>Bacillales</taxon>
        <taxon>Paenibacillaceae</taxon>
        <taxon>Brevibacillus</taxon>
    </lineage>
</organism>
<sequence>MKKRLAGMGLAAVLALSAALVGCSSQSSTTTPAPKQQEAASGTAPASGGNSGEKVLTIASGNDIVSFDIHDHNNTSTEAVHVNMFNYLVKKDRNQKVQPDLATSWEIVNDKTWRFKLREGVTFHNGDPFTADDVKFTLERVAKDQKLLEYGNYKQIQEVKVVDPHTIEIVTNESEPVLLNRLSRLGSGMLPSKYIKEKGWDEFLKNPVGTGPYKFEKWERDDRLIMVKNDQYFGDKPKWDKLVFRAIPEDATRVAELLTGGVDIAVNIPPSDLERIDSNEGTHTATGPTQRVMQLTLRMTPGTVTENPKVREAIDLAIDEKAIVDSILAGGGTPTRTRVTPGNFGAEPSLYNTSLYDPERAKQLLAEAGYPNGIDINFSATSGRYLKDKETAELIQAMLAEVGIRAKLDLMEWSKFNETYKAKKFGEMFMISYANSMFDGSLAFDRLTTERAKGESDYSNPEVDKLLKEAEKNMNLEERAKQYQQVQKIVAEERPHIYMYQMNANYGVSDKINFEPRLDEMLFADEITLK</sequence>
<evidence type="ECO:0000256" key="2">
    <source>
        <dbReference type="ARBA" id="ARBA00022448"/>
    </source>
</evidence>
<dbReference type="Gene3D" id="3.10.105.10">
    <property type="entry name" value="Dipeptide-binding Protein, Domain 3"/>
    <property type="match status" value="1"/>
</dbReference>
<feature type="compositionally biased region" description="Polar residues" evidence="5">
    <location>
        <begin position="25"/>
        <end position="40"/>
    </location>
</feature>
<dbReference type="PROSITE" id="PS51257">
    <property type="entry name" value="PROKAR_LIPOPROTEIN"/>
    <property type="match status" value="1"/>
</dbReference>
<evidence type="ECO:0000313" key="8">
    <source>
        <dbReference type="EMBL" id="WNC14614.1"/>
    </source>
</evidence>
<dbReference type="Proteomes" id="UP001256827">
    <property type="component" value="Chromosome"/>
</dbReference>
<feature type="signal peptide" evidence="6">
    <location>
        <begin position="1"/>
        <end position="29"/>
    </location>
</feature>
<evidence type="ECO:0000256" key="5">
    <source>
        <dbReference type="SAM" id="MobiDB-lite"/>
    </source>
</evidence>
<keyword evidence="9" id="KW-1185">Reference proteome</keyword>
<feature type="region of interest" description="Disordered" evidence="5">
    <location>
        <begin position="25"/>
        <end position="53"/>
    </location>
</feature>
<dbReference type="InterPro" id="IPR000914">
    <property type="entry name" value="SBP_5_dom"/>
</dbReference>